<evidence type="ECO:0000313" key="1">
    <source>
        <dbReference type="EMBL" id="PQK11423.1"/>
    </source>
</evidence>
<dbReference type="Proteomes" id="UP000237441">
    <property type="component" value="Unassembled WGS sequence"/>
</dbReference>
<proteinExistence type="predicted"/>
<protein>
    <submittedName>
        <fullName evidence="1">Uncharacterized protein</fullName>
    </submittedName>
</protein>
<dbReference type="AlphaFoldDB" id="A0A2S7Y656"/>
<accession>A0A2S7Y656</accession>
<gene>
    <name evidence="1" type="ORF">BB8028_0003g00490</name>
</gene>
<reference evidence="1 2" key="1">
    <citation type="submission" date="2016-07" db="EMBL/GenBank/DDBJ databases">
        <title>Comparative genomics of the entomopathogenic fungus Beauveria bassiana.</title>
        <authorList>
            <person name="Valero Jimenez C.A."/>
            <person name="Zwaan B.J."/>
            <person name="Van Kan J.A."/>
            <person name="Takken W."/>
            <person name="Debets A.J."/>
            <person name="Schoustra S.E."/>
            <person name="Koenraadt C.J."/>
        </authorList>
    </citation>
    <scope>NUCLEOTIDE SEQUENCE [LARGE SCALE GENOMIC DNA]</scope>
    <source>
        <strain evidence="1 2">ARSEF 8028</strain>
    </source>
</reference>
<name>A0A2S7Y656_BEABA</name>
<comment type="caution">
    <text evidence="1">The sequence shown here is derived from an EMBL/GenBank/DDBJ whole genome shotgun (WGS) entry which is preliminary data.</text>
</comment>
<evidence type="ECO:0000313" key="2">
    <source>
        <dbReference type="Proteomes" id="UP000237441"/>
    </source>
</evidence>
<sequence length="175" mass="19830">MPRDPGQLTFLSSSPSLLDSSYFSPVASSATLPPHARRVFFFLAHTPQLFGRATIRHRFFSVAKQTTDIDRTFRIPPSCFFLPQPFDRTLQTRNECSHFLAVAGRRRRRRLLLVVVLKYFCLVVSPHLARANDLGARPAGPAGHEAALDRRLSQRLYPRRRGGQARPGRCHGPRI</sequence>
<organism evidence="1 2">
    <name type="scientific">Beauveria bassiana</name>
    <name type="common">White muscardine disease fungus</name>
    <name type="synonym">Tritirachium shiotae</name>
    <dbReference type="NCBI Taxonomy" id="176275"/>
    <lineage>
        <taxon>Eukaryota</taxon>
        <taxon>Fungi</taxon>
        <taxon>Dikarya</taxon>
        <taxon>Ascomycota</taxon>
        <taxon>Pezizomycotina</taxon>
        <taxon>Sordariomycetes</taxon>
        <taxon>Hypocreomycetidae</taxon>
        <taxon>Hypocreales</taxon>
        <taxon>Cordycipitaceae</taxon>
        <taxon>Beauveria</taxon>
    </lineage>
</organism>
<dbReference type="EMBL" id="JRHA01000003">
    <property type="protein sequence ID" value="PQK11423.1"/>
    <property type="molecule type" value="Genomic_DNA"/>
</dbReference>